<evidence type="ECO:0000313" key="2">
    <source>
        <dbReference type="Proteomes" id="UP000219048"/>
    </source>
</evidence>
<gene>
    <name evidence="1" type="ORF">SAMN06265377_3255</name>
</gene>
<reference evidence="2" key="1">
    <citation type="submission" date="2017-09" db="EMBL/GenBank/DDBJ databases">
        <authorList>
            <person name="Varghese N."/>
            <person name="Submissions S."/>
        </authorList>
    </citation>
    <scope>NUCLEOTIDE SEQUENCE [LARGE SCALE GENOMIC DNA]</scope>
    <source>
        <strain evidence="2">DSM 25885</strain>
    </source>
</reference>
<dbReference type="AlphaFoldDB" id="A0A285MXY9"/>
<name>A0A285MXY9_9FLAO</name>
<dbReference type="Proteomes" id="UP000219048">
    <property type="component" value="Unassembled WGS sequence"/>
</dbReference>
<dbReference type="RefSeq" id="WP_097046863.1">
    <property type="nucleotide sequence ID" value="NZ_OBEH01000005.1"/>
</dbReference>
<protein>
    <submittedName>
        <fullName evidence="1">Uncharacterized protein</fullName>
    </submittedName>
</protein>
<dbReference type="SUPFAM" id="SSF53335">
    <property type="entry name" value="S-adenosyl-L-methionine-dependent methyltransferases"/>
    <property type="match status" value="1"/>
</dbReference>
<dbReference type="EMBL" id="OBEH01000005">
    <property type="protein sequence ID" value="SNZ01417.1"/>
    <property type="molecule type" value="Genomic_DNA"/>
</dbReference>
<accession>A0A285MXY9</accession>
<proteinExistence type="predicted"/>
<dbReference type="InterPro" id="IPR029063">
    <property type="entry name" value="SAM-dependent_MTases_sf"/>
</dbReference>
<sequence length="426" mass="48314">MEIQNFVKDLNKDFFNGALSPAFTEQLLQLPMDRPDVFAMVQRMFGFMNQAGFPAQDLSVMVGEVMGTLLARILPGAWEGRVPPITVPGRHKAIDHYIKNTMGGTATNRSMLDIGCGFPPYTTLETPELLSNWQITAVDPSLPVYLVYDENENYATFDENKKIVYFQPAIPSVENWNALLSDVSSTRNRFQKLLEQLLDQPGLSSKIKARLERDPAMGFETDKLSFVRGSIGEVAVAPVDCIRCFNVLFYFDDTFFKTALKWFETRTNENGIVLVGGNWAASSECYYHVYQKMDGRLIEKEFAFSIDTLCPFGVATWYANHDDDRQTAQLVHYLRIIRKDSSFMNAFYALNDRLREKYQLCARDADGYYGNVDPSISPLELWQLVEKIINELNEAGFNQKAADVLNREGLNARVNEVGHIAIVPHT</sequence>
<evidence type="ECO:0000313" key="1">
    <source>
        <dbReference type="EMBL" id="SNZ01417.1"/>
    </source>
</evidence>
<keyword evidence="2" id="KW-1185">Reference proteome</keyword>
<dbReference type="OrthoDB" id="1401857at2"/>
<organism evidence="1 2">
    <name type="scientific">Flagellimonas pacifica</name>
    <dbReference type="NCBI Taxonomy" id="1247520"/>
    <lineage>
        <taxon>Bacteria</taxon>
        <taxon>Pseudomonadati</taxon>
        <taxon>Bacteroidota</taxon>
        <taxon>Flavobacteriia</taxon>
        <taxon>Flavobacteriales</taxon>
        <taxon>Flavobacteriaceae</taxon>
        <taxon>Flagellimonas</taxon>
    </lineage>
</organism>